<evidence type="ECO:0000313" key="5">
    <source>
        <dbReference type="Proteomes" id="UP001165190"/>
    </source>
</evidence>
<dbReference type="AlphaFoldDB" id="A0A9W7MS39"/>
<evidence type="ECO:0000256" key="2">
    <source>
        <dbReference type="ARBA" id="ARBA00000937"/>
    </source>
</evidence>
<dbReference type="GO" id="GO:0004550">
    <property type="term" value="F:nucleoside diphosphate kinase activity"/>
    <property type="evidence" value="ECO:0007669"/>
    <property type="project" value="UniProtKB-EC"/>
</dbReference>
<name>A0A9W7MS39_HIBTR</name>
<dbReference type="OrthoDB" id="2162449at2759"/>
<proteinExistence type="predicted"/>
<gene>
    <name evidence="4" type="ORF">HRI_004393300</name>
</gene>
<dbReference type="Proteomes" id="UP001165190">
    <property type="component" value="Unassembled WGS sequence"/>
</dbReference>
<dbReference type="InterPro" id="IPR034907">
    <property type="entry name" value="NDK-like_dom"/>
</dbReference>
<keyword evidence="5" id="KW-1185">Reference proteome</keyword>
<evidence type="ECO:0000259" key="3">
    <source>
        <dbReference type="Pfam" id="PF00334"/>
    </source>
</evidence>
<evidence type="ECO:0000256" key="1">
    <source>
        <dbReference type="ARBA" id="ARBA00000082"/>
    </source>
</evidence>
<comment type="catalytic activity">
    <reaction evidence="1">
        <text>a 2'-deoxyribonucleoside 5'-diphosphate + ATP = a 2'-deoxyribonucleoside 5'-triphosphate + ADP</text>
        <dbReference type="Rhea" id="RHEA:44640"/>
        <dbReference type="ChEBI" id="CHEBI:30616"/>
        <dbReference type="ChEBI" id="CHEBI:61560"/>
        <dbReference type="ChEBI" id="CHEBI:73316"/>
        <dbReference type="ChEBI" id="CHEBI:456216"/>
        <dbReference type="EC" id="2.7.4.6"/>
    </reaction>
</comment>
<dbReference type="Gene3D" id="3.30.70.141">
    <property type="entry name" value="Nucleoside diphosphate kinase-like domain"/>
    <property type="match status" value="1"/>
</dbReference>
<dbReference type="Pfam" id="PF00334">
    <property type="entry name" value="NDK"/>
    <property type="match status" value="1"/>
</dbReference>
<reference evidence="4" key="1">
    <citation type="submission" date="2023-05" db="EMBL/GenBank/DDBJ databases">
        <title>Genome and transcriptome analyses reveal genes involved in the formation of fine ridges on petal epidermal cells in Hibiscus trionum.</title>
        <authorList>
            <person name="Koshimizu S."/>
            <person name="Masuda S."/>
            <person name="Ishii T."/>
            <person name="Shirasu K."/>
            <person name="Hoshino A."/>
            <person name="Arita M."/>
        </authorList>
    </citation>
    <scope>NUCLEOTIDE SEQUENCE</scope>
    <source>
        <strain evidence="4">Hamamatsu line</strain>
    </source>
</reference>
<dbReference type="PROSITE" id="PS00469">
    <property type="entry name" value="NDPK"/>
    <property type="match status" value="1"/>
</dbReference>
<evidence type="ECO:0000313" key="4">
    <source>
        <dbReference type="EMBL" id="GMJ07241.1"/>
    </source>
</evidence>
<dbReference type="InterPro" id="IPR036850">
    <property type="entry name" value="NDK-like_dom_sf"/>
</dbReference>
<organism evidence="4 5">
    <name type="scientific">Hibiscus trionum</name>
    <name type="common">Flower of an hour</name>
    <dbReference type="NCBI Taxonomy" id="183268"/>
    <lineage>
        <taxon>Eukaryota</taxon>
        <taxon>Viridiplantae</taxon>
        <taxon>Streptophyta</taxon>
        <taxon>Embryophyta</taxon>
        <taxon>Tracheophyta</taxon>
        <taxon>Spermatophyta</taxon>
        <taxon>Magnoliopsida</taxon>
        <taxon>eudicotyledons</taxon>
        <taxon>Gunneridae</taxon>
        <taxon>Pentapetalae</taxon>
        <taxon>rosids</taxon>
        <taxon>malvids</taxon>
        <taxon>Malvales</taxon>
        <taxon>Malvaceae</taxon>
        <taxon>Malvoideae</taxon>
        <taxon>Hibiscus</taxon>
    </lineage>
</organism>
<dbReference type="InterPro" id="IPR023005">
    <property type="entry name" value="Nucleoside_diP_kinase_AS"/>
</dbReference>
<dbReference type="EMBL" id="BSYR01000048">
    <property type="protein sequence ID" value="GMJ07241.1"/>
    <property type="molecule type" value="Genomic_DNA"/>
</dbReference>
<protein>
    <recommendedName>
        <fullName evidence="3">Nucleoside diphosphate kinase-like domain-containing protein</fullName>
    </recommendedName>
</protein>
<sequence>MAFPTGNLDIACSNMGATLGTVSIDEWVVLVVEVRPSLLSGNGKGSLYNMLPRLLSLHVSNKRDPKSVGIIHGSDSYNSPIDIGRNVIHGSDSVESARKEIALWLPESPVNWHSSVHPWI</sequence>
<accession>A0A9W7MS39</accession>
<comment type="caution">
    <text evidence="4">The sequence shown here is derived from an EMBL/GenBank/DDBJ whole genome shotgun (WGS) entry which is preliminary data.</text>
</comment>
<feature type="domain" description="Nucleoside diphosphate kinase-like" evidence="3">
    <location>
        <begin position="81"/>
        <end position="108"/>
    </location>
</feature>
<comment type="catalytic activity">
    <reaction evidence="2">
        <text>a ribonucleoside 5'-diphosphate + ATP = a ribonucleoside 5'-triphosphate + ADP</text>
        <dbReference type="Rhea" id="RHEA:18113"/>
        <dbReference type="ChEBI" id="CHEBI:30616"/>
        <dbReference type="ChEBI" id="CHEBI:57930"/>
        <dbReference type="ChEBI" id="CHEBI:61557"/>
        <dbReference type="ChEBI" id="CHEBI:456216"/>
        <dbReference type="EC" id="2.7.4.6"/>
    </reaction>
</comment>
<dbReference type="SUPFAM" id="SSF54919">
    <property type="entry name" value="Nucleoside diphosphate kinase, NDK"/>
    <property type="match status" value="1"/>
</dbReference>